<keyword evidence="3" id="KW-1185">Reference proteome</keyword>
<name>A0A4C1X2T3_EUMVA</name>
<evidence type="ECO:0000313" key="2">
    <source>
        <dbReference type="EMBL" id="GBP58021.1"/>
    </source>
</evidence>
<organism evidence="2 3">
    <name type="scientific">Eumeta variegata</name>
    <name type="common">Bagworm moth</name>
    <name type="synonym">Eumeta japonica</name>
    <dbReference type="NCBI Taxonomy" id="151549"/>
    <lineage>
        <taxon>Eukaryota</taxon>
        <taxon>Metazoa</taxon>
        <taxon>Ecdysozoa</taxon>
        <taxon>Arthropoda</taxon>
        <taxon>Hexapoda</taxon>
        <taxon>Insecta</taxon>
        <taxon>Pterygota</taxon>
        <taxon>Neoptera</taxon>
        <taxon>Endopterygota</taxon>
        <taxon>Lepidoptera</taxon>
        <taxon>Glossata</taxon>
        <taxon>Ditrysia</taxon>
        <taxon>Tineoidea</taxon>
        <taxon>Psychidae</taxon>
        <taxon>Oiketicinae</taxon>
        <taxon>Eumeta</taxon>
    </lineage>
</organism>
<dbReference type="AlphaFoldDB" id="A0A4C1X2T3"/>
<feature type="region of interest" description="Disordered" evidence="1">
    <location>
        <begin position="1"/>
        <end position="24"/>
    </location>
</feature>
<protein>
    <submittedName>
        <fullName evidence="2">Uncharacterized protein</fullName>
    </submittedName>
</protein>
<proteinExistence type="predicted"/>
<sequence>MRRRGARAGGAGRARPYKGGRRRPATVRAAARGRSLAPLLTFYANATFDKLRTRPLRVESLTFLLHRKDTSRCGVGAARRPPPAALRIGPRPSFHVSLKKVRTEPQTLLSAPAPPPAPVLTIRSILAPINKANSEAERLSPVTMHNLWRRDSARLARIDIRIARPGAAAAARNRLEKSTTKYEKSK</sequence>
<comment type="caution">
    <text evidence="2">The sequence shown here is derived from an EMBL/GenBank/DDBJ whole genome shotgun (WGS) entry which is preliminary data.</text>
</comment>
<evidence type="ECO:0000313" key="3">
    <source>
        <dbReference type="Proteomes" id="UP000299102"/>
    </source>
</evidence>
<gene>
    <name evidence="2" type="ORF">EVAR_39737_1</name>
</gene>
<evidence type="ECO:0000256" key="1">
    <source>
        <dbReference type="SAM" id="MobiDB-lite"/>
    </source>
</evidence>
<accession>A0A4C1X2T3</accession>
<dbReference type="Proteomes" id="UP000299102">
    <property type="component" value="Unassembled WGS sequence"/>
</dbReference>
<dbReference type="EMBL" id="BGZK01000726">
    <property type="protein sequence ID" value="GBP58021.1"/>
    <property type="molecule type" value="Genomic_DNA"/>
</dbReference>
<reference evidence="2 3" key="1">
    <citation type="journal article" date="2019" name="Commun. Biol.">
        <title>The bagworm genome reveals a unique fibroin gene that provides high tensile strength.</title>
        <authorList>
            <person name="Kono N."/>
            <person name="Nakamura H."/>
            <person name="Ohtoshi R."/>
            <person name="Tomita M."/>
            <person name="Numata K."/>
            <person name="Arakawa K."/>
        </authorList>
    </citation>
    <scope>NUCLEOTIDE SEQUENCE [LARGE SCALE GENOMIC DNA]</scope>
</reference>
<feature type="compositionally biased region" description="Basic residues" evidence="1">
    <location>
        <begin position="15"/>
        <end position="24"/>
    </location>
</feature>